<keyword evidence="3" id="KW-0378">Hydrolase</keyword>
<dbReference type="EMBL" id="CYXT01000004">
    <property type="protein sequence ID" value="CUM83506.1"/>
    <property type="molecule type" value="Genomic_DNA"/>
</dbReference>
<dbReference type="Proteomes" id="UP000188159">
    <property type="component" value="Chromosome"/>
</dbReference>
<dbReference type="Proteomes" id="UP000095598">
    <property type="component" value="Unassembled WGS sequence"/>
</dbReference>
<evidence type="ECO:0000313" key="5">
    <source>
        <dbReference type="EMBL" id="CUP14641.1"/>
    </source>
</evidence>
<proteinExistence type="predicted"/>
<evidence type="ECO:0000313" key="9">
    <source>
        <dbReference type="Proteomes" id="UP000188159"/>
    </source>
</evidence>
<evidence type="ECO:0000313" key="8">
    <source>
        <dbReference type="Proteomes" id="UP000095598"/>
    </source>
</evidence>
<reference evidence="6 7" key="1">
    <citation type="submission" date="2015-09" db="EMBL/GenBank/DDBJ databases">
        <authorList>
            <consortium name="Pathogen Informatics"/>
        </authorList>
    </citation>
    <scope>NUCLEOTIDE SEQUENCE [LARGE SCALE GENOMIC DNA]</scope>
    <source>
        <strain evidence="4 8">2789STDY5608868</strain>
        <strain evidence="5 7">2789STDY5834908</strain>
        <strain evidence="3 6">2789STDY5834959</strain>
    </source>
</reference>
<organism evidence="3 6">
    <name type="scientific">Anaerostipes hadrus</name>
    <dbReference type="NCBI Taxonomy" id="649756"/>
    <lineage>
        <taxon>Bacteria</taxon>
        <taxon>Bacillati</taxon>
        <taxon>Bacillota</taxon>
        <taxon>Clostridia</taxon>
        <taxon>Lachnospirales</taxon>
        <taxon>Lachnospiraceae</taxon>
        <taxon>Anaerostipes</taxon>
    </lineage>
</organism>
<dbReference type="AlphaFoldDB" id="A0A173RNB3"/>
<evidence type="ECO:0000313" key="2">
    <source>
        <dbReference type="EMBL" id="AQP40376.1"/>
    </source>
</evidence>
<dbReference type="SMART" id="SM00471">
    <property type="entry name" value="HDc"/>
    <property type="match status" value="1"/>
</dbReference>
<evidence type="ECO:0000313" key="3">
    <source>
        <dbReference type="EMBL" id="CUM79534.1"/>
    </source>
</evidence>
<dbReference type="EMBL" id="CP012098">
    <property type="protein sequence ID" value="AQP40376.1"/>
    <property type="molecule type" value="Genomic_DNA"/>
</dbReference>
<dbReference type="GO" id="GO:0016787">
    <property type="term" value="F:hydrolase activity"/>
    <property type="evidence" value="ECO:0007669"/>
    <property type="project" value="UniProtKB-KW"/>
</dbReference>
<name>A0A173RNB3_ANAHA</name>
<dbReference type="Gene3D" id="1.10.3210.10">
    <property type="entry name" value="Hypothetical protein af1432"/>
    <property type="match status" value="1"/>
</dbReference>
<dbReference type="Pfam" id="PF01966">
    <property type="entry name" value="HD"/>
    <property type="match status" value="1"/>
</dbReference>
<evidence type="ECO:0000313" key="4">
    <source>
        <dbReference type="EMBL" id="CUM83506.1"/>
    </source>
</evidence>
<dbReference type="OrthoDB" id="1669667at2"/>
<dbReference type="CDD" id="cd00077">
    <property type="entry name" value="HDc"/>
    <property type="match status" value="1"/>
</dbReference>
<sequence>MERFQKIVWHEKYKETYERLQQLEIDRKFCGHDIEHFLSVARISYLMILEKRLPVSKDIIYATALLHDLGRADQYEKGISHEEAGAILAEEILTDCGYTREERKFMTDTILRHRDMKEESESFASIFYRADKLSRDCIHCKARQECYWPEEKKNNKYIY</sequence>
<gene>
    <name evidence="2" type="ORF">DO83_12835</name>
    <name evidence="4" type="ORF">ERS852425_00921</name>
    <name evidence="5" type="ORF">ERS852520_00710</name>
    <name evidence="3" type="ORF">ERS852571_00618</name>
</gene>
<dbReference type="Proteomes" id="UP000095564">
    <property type="component" value="Unassembled WGS sequence"/>
</dbReference>
<dbReference type="PROSITE" id="PS51831">
    <property type="entry name" value="HD"/>
    <property type="match status" value="1"/>
</dbReference>
<dbReference type="RefSeq" id="WP_008392623.1">
    <property type="nucleotide sequence ID" value="NC_021016.1"/>
</dbReference>
<evidence type="ECO:0000313" key="7">
    <source>
        <dbReference type="Proteomes" id="UP000095564"/>
    </source>
</evidence>
<protein>
    <submittedName>
        <fullName evidence="3">Predicted HD superfamily hydrolase</fullName>
    </submittedName>
</protein>
<feature type="domain" description="HD" evidence="1">
    <location>
        <begin position="33"/>
        <end position="136"/>
    </location>
</feature>
<dbReference type="Proteomes" id="UP000095553">
    <property type="component" value="Unassembled WGS sequence"/>
</dbReference>
<dbReference type="InterPro" id="IPR006675">
    <property type="entry name" value="HDIG_dom"/>
</dbReference>
<dbReference type="InterPro" id="IPR006674">
    <property type="entry name" value="HD_domain"/>
</dbReference>
<dbReference type="InterPro" id="IPR003607">
    <property type="entry name" value="HD/PDEase_dom"/>
</dbReference>
<reference evidence="2 9" key="2">
    <citation type="journal article" date="2016" name="Sci. Rep.">
        <title>Accelerated dysbiosis of gut microbiota during aggravation of DSS-induced colitis by a butyrate-producing bacterium.</title>
        <authorList>
            <person name="Zhang Q."/>
            <person name="Wu Y."/>
            <person name="Wang J."/>
            <person name="Wu G."/>
            <person name="Long W."/>
            <person name="Xue Z."/>
            <person name="Wang L."/>
            <person name="Zhang X."/>
            <person name="Pang X."/>
            <person name="Zhao Y."/>
            <person name="Zhao L."/>
            <person name="Zhang C."/>
        </authorList>
    </citation>
    <scope>NUCLEOTIDE SEQUENCE [LARGE SCALE GENOMIC DNA]</scope>
    <source>
        <strain evidence="2 9">BPB5</strain>
    </source>
</reference>
<dbReference type="NCBIfam" id="TIGR00277">
    <property type="entry name" value="HDIG"/>
    <property type="match status" value="1"/>
</dbReference>
<evidence type="ECO:0000313" key="6">
    <source>
        <dbReference type="Proteomes" id="UP000095553"/>
    </source>
</evidence>
<dbReference type="EMBL" id="CZAU01000004">
    <property type="protein sequence ID" value="CUP14641.1"/>
    <property type="molecule type" value="Genomic_DNA"/>
</dbReference>
<dbReference type="EMBL" id="CYXY01000003">
    <property type="protein sequence ID" value="CUM79534.1"/>
    <property type="molecule type" value="Genomic_DNA"/>
</dbReference>
<evidence type="ECO:0000259" key="1">
    <source>
        <dbReference type="PROSITE" id="PS51831"/>
    </source>
</evidence>
<accession>A0A173RNB3</accession>
<dbReference type="SUPFAM" id="SSF109604">
    <property type="entry name" value="HD-domain/PDEase-like"/>
    <property type="match status" value="1"/>
</dbReference>